<dbReference type="Gene3D" id="3.40.50.1110">
    <property type="entry name" value="SGNH hydrolase"/>
    <property type="match status" value="1"/>
</dbReference>
<sequence>MAAAALRGRMGAQAPWLAALASCLLFAGALQVAPHGPDPAALQAALPVPREELNETMRRRWELRNAADIDRMKELCRSRPLDVLLLGDSITERWHRPSFSAYVDSPLEYTTSEREELGGDLRAAFGPQRLVAVAAIGGDKVPDLLWRLRAGGLGEAVRQCAPRSLHVLVGTNDLGHGVAPREAGMSYRQLVDELVALRPDARLTLQLVMPRGFKGGYFDNDHLPHALKWAACPAAGRPPQLVHGVGEGDSDPSCSLFFSHVGELNGIITRAASEHSASGRDVRTLDCNGFLTTGGSISKDLFPDMLHPNGRGYARWSECLRSAYP</sequence>
<evidence type="ECO:0000313" key="4">
    <source>
        <dbReference type="Proteomes" id="UP001189429"/>
    </source>
</evidence>
<evidence type="ECO:0000256" key="1">
    <source>
        <dbReference type="SAM" id="SignalP"/>
    </source>
</evidence>
<feature type="signal peptide" evidence="1">
    <location>
        <begin position="1"/>
        <end position="29"/>
    </location>
</feature>
<gene>
    <name evidence="3" type="ORF">PCOR1329_LOCUS57194</name>
</gene>
<feature type="chain" id="PRO_5047239092" description="SGNH hydrolase-type esterase domain-containing protein" evidence="1">
    <location>
        <begin position="30"/>
        <end position="325"/>
    </location>
</feature>
<proteinExistence type="predicted"/>
<reference evidence="3" key="1">
    <citation type="submission" date="2023-10" db="EMBL/GenBank/DDBJ databases">
        <authorList>
            <person name="Chen Y."/>
            <person name="Shah S."/>
            <person name="Dougan E. K."/>
            <person name="Thang M."/>
            <person name="Chan C."/>
        </authorList>
    </citation>
    <scope>NUCLEOTIDE SEQUENCE [LARGE SCALE GENOMIC DNA]</scope>
</reference>
<dbReference type="SUPFAM" id="SSF52266">
    <property type="entry name" value="SGNH hydrolase"/>
    <property type="match status" value="1"/>
</dbReference>
<evidence type="ECO:0000313" key="3">
    <source>
        <dbReference type="EMBL" id="CAK0871330.1"/>
    </source>
</evidence>
<protein>
    <recommendedName>
        <fullName evidence="2">SGNH hydrolase-type esterase domain-containing protein</fullName>
    </recommendedName>
</protein>
<dbReference type="Pfam" id="PF13472">
    <property type="entry name" value="Lipase_GDSL_2"/>
    <property type="match status" value="1"/>
</dbReference>
<dbReference type="PROSITE" id="PS51257">
    <property type="entry name" value="PROKAR_LIPOPROTEIN"/>
    <property type="match status" value="1"/>
</dbReference>
<dbReference type="PANTHER" id="PTHR30383">
    <property type="entry name" value="THIOESTERASE 1/PROTEASE 1/LYSOPHOSPHOLIPASE L1"/>
    <property type="match status" value="1"/>
</dbReference>
<dbReference type="InterPro" id="IPR013830">
    <property type="entry name" value="SGNH_hydro"/>
</dbReference>
<accession>A0ABN9VDY2</accession>
<feature type="domain" description="SGNH hydrolase-type esterase" evidence="2">
    <location>
        <begin position="85"/>
        <end position="315"/>
    </location>
</feature>
<dbReference type="PANTHER" id="PTHR30383:SF5">
    <property type="entry name" value="SGNH HYDROLASE-TYPE ESTERASE DOMAIN-CONTAINING PROTEIN"/>
    <property type="match status" value="1"/>
</dbReference>
<keyword evidence="4" id="KW-1185">Reference proteome</keyword>
<keyword evidence="1" id="KW-0732">Signal</keyword>
<dbReference type="InterPro" id="IPR036514">
    <property type="entry name" value="SGNH_hydro_sf"/>
</dbReference>
<dbReference type="InterPro" id="IPR051532">
    <property type="entry name" value="Ester_Hydrolysis_Enzymes"/>
</dbReference>
<dbReference type="EMBL" id="CAUYUJ010017059">
    <property type="protein sequence ID" value="CAK0871330.1"/>
    <property type="molecule type" value="Genomic_DNA"/>
</dbReference>
<dbReference type="Proteomes" id="UP001189429">
    <property type="component" value="Unassembled WGS sequence"/>
</dbReference>
<organism evidence="3 4">
    <name type="scientific">Prorocentrum cordatum</name>
    <dbReference type="NCBI Taxonomy" id="2364126"/>
    <lineage>
        <taxon>Eukaryota</taxon>
        <taxon>Sar</taxon>
        <taxon>Alveolata</taxon>
        <taxon>Dinophyceae</taxon>
        <taxon>Prorocentrales</taxon>
        <taxon>Prorocentraceae</taxon>
        <taxon>Prorocentrum</taxon>
    </lineage>
</organism>
<name>A0ABN9VDY2_9DINO</name>
<comment type="caution">
    <text evidence="3">The sequence shown here is derived from an EMBL/GenBank/DDBJ whole genome shotgun (WGS) entry which is preliminary data.</text>
</comment>
<evidence type="ECO:0000259" key="2">
    <source>
        <dbReference type="Pfam" id="PF13472"/>
    </source>
</evidence>